<dbReference type="PANTHER" id="PTHR13061">
    <property type="entry name" value="DYNACTIN SUBUNIT P25"/>
    <property type="match status" value="1"/>
</dbReference>
<evidence type="ECO:0000256" key="1">
    <source>
        <dbReference type="SAM" id="MobiDB-lite"/>
    </source>
</evidence>
<reference evidence="2" key="1">
    <citation type="submission" date="2018-06" db="EMBL/GenBank/DDBJ databases">
        <authorList>
            <person name="Zhirakovskaya E."/>
        </authorList>
    </citation>
    <scope>NUCLEOTIDE SEQUENCE</scope>
</reference>
<dbReference type="InterPro" id="IPR050484">
    <property type="entry name" value="Transf_Hexapept/Carb_Anhydrase"/>
</dbReference>
<evidence type="ECO:0000313" key="2">
    <source>
        <dbReference type="EMBL" id="VAX39867.1"/>
    </source>
</evidence>
<dbReference type="Pfam" id="PF00132">
    <property type="entry name" value="Hexapep"/>
    <property type="match status" value="1"/>
</dbReference>
<accession>A0A3B1E7N5</accession>
<dbReference type="InterPro" id="IPR001451">
    <property type="entry name" value="Hexapep"/>
</dbReference>
<dbReference type="CDD" id="cd04745">
    <property type="entry name" value="LbH_paaY_like"/>
    <property type="match status" value="1"/>
</dbReference>
<feature type="region of interest" description="Disordered" evidence="1">
    <location>
        <begin position="177"/>
        <end position="197"/>
    </location>
</feature>
<name>A0A3B1E7N5_9ZZZZ</name>
<dbReference type="InterPro" id="IPR011004">
    <property type="entry name" value="Trimer_LpxA-like_sf"/>
</dbReference>
<proteinExistence type="predicted"/>
<dbReference type="Gene3D" id="2.160.10.10">
    <property type="entry name" value="Hexapeptide repeat proteins"/>
    <property type="match status" value="1"/>
</dbReference>
<dbReference type="AlphaFoldDB" id="A0A3B1E7N5"/>
<dbReference type="SUPFAM" id="SSF51161">
    <property type="entry name" value="Trimeric LpxA-like enzymes"/>
    <property type="match status" value="1"/>
</dbReference>
<protein>
    <submittedName>
        <fullName evidence="2">Carnitine operon protein CaiE</fullName>
    </submittedName>
</protein>
<sequence length="197" mass="21128">MPSYEFEGLTPVVAKSAFIHPTSVLIGDVFVGQGCFVGPGAVMRGDIARLIMQRGSNLQDCCIVHTFPGRETVIGEDSHIGHGAIIHGCTLGRNVMIGMNAVVMDGASIGDEAFVAAQAFVKAGQVVEARTLVAGVPAKVIRTLGDDEVRRKSIGTAIYQHLARRYLETMREVQPVGEVEEGRPSLPGLEHIHKGEW</sequence>
<dbReference type="EMBL" id="UOGK01000298">
    <property type="protein sequence ID" value="VAX39867.1"/>
    <property type="molecule type" value="Genomic_DNA"/>
</dbReference>
<gene>
    <name evidence="2" type="ORF">MNBD_PLANCTO03-1794</name>
</gene>
<dbReference type="PANTHER" id="PTHR13061:SF29">
    <property type="entry name" value="GAMMA CARBONIC ANHYDRASE-LIKE 1, MITOCHONDRIAL-RELATED"/>
    <property type="match status" value="1"/>
</dbReference>
<organism evidence="2">
    <name type="scientific">hydrothermal vent metagenome</name>
    <dbReference type="NCBI Taxonomy" id="652676"/>
    <lineage>
        <taxon>unclassified sequences</taxon>
        <taxon>metagenomes</taxon>
        <taxon>ecological metagenomes</taxon>
    </lineage>
</organism>